<dbReference type="InterPro" id="IPR052423">
    <property type="entry name" value="EMIR"/>
</dbReference>
<dbReference type="PRINTS" id="PR00625">
    <property type="entry name" value="JDOMAIN"/>
</dbReference>
<dbReference type="Pfam" id="PF00226">
    <property type="entry name" value="DnaJ"/>
    <property type="match status" value="1"/>
</dbReference>
<organism evidence="3 4">
    <name type="scientific">Piliocolobus tephrosceles</name>
    <name type="common">Ugandan red Colobus</name>
    <dbReference type="NCBI Taxonomy" id="591936"/>
    <lineage>
        <taxon>Eukaryota</taxon>
        <taxon>Metazoa</taxon>
        <taxon>Chordata</taxon>
        <taxon>Craniata</taxon>
        <taxon>Vertebrata</taxon>
        <taxon>Euteleostomi</taxon>
        <taxon>Mammalia</taxon>
        <taxon>Eutheria</taxon>
        <taxon>Euarchontoglires</taxon>
        <taxon>Primates</taxon>
        <taxon>Haplorrhini</taxon>
        <taxon>Catarrhini</taxon>
        <taxon>Cercopithecidae</taxon>
        <taxon>Colobinae</taxon>
        <taxon>Piliocolobus</taxon>
    </lineage>
</organism>
<feature type="region of interest" description="Disordered" evidence="1">
    <location>
        <begin position="279"/>
        <end position="366"/>
    </location>
</feature>
<evidence type="ECO:0000313" key="4">
    <source>
        <dbReference type="Proteomes" id="UP000694416"/>
    </source>
</evidence>
<dbReference type="InterPro" id="IPR036869">
    <property type="entry name" value="J_dom_sf"/>
</dbReference>
<protein>
    <recommendedName>
        <fullName evidence="2">J domain-containing protein</fullName>
    </recommendedName>
</protein>
<evidence type="ECO:0000259" key="2">
    <source>
        <dbReference type="PROSITE" id="PS50076"/>
    </source>
</evidence>
<reference evidence="3" key="2">
    <citation type="submission" date="2025-09" db="UniProtKB">
        <authorList>
            <consortium name="Ensembl"/>
        </authorList>
    </citation>
    <scope>IDENTIFICATION</scope>
</reference>
<feature type="compositionally biased region" description="Low complexity" evidence="1">
    <location>
        <begin position="304"/>
        <end position="320"/>
    </location>
</feature>
<dbReference type="Proteomes" id="UP000694416">
    <property type="component" value="Unplaced"/>
</dbReference>
<dbReference type="InterPro" id="IPR018253">
    <property type="entry name" value="DnaJ_domain_CS"/>
</dbReference>
<sequence>MDNDTTCVDTTYYDILNVKPNASPHEIKTNYYKLALKYHPDKNQNNNDSDAKLRFQKINEAYQVLSDNDKRQEYNKYGLDATRDMVMLDPSFLFMVLYSSDELCDYIGTLCVASLIKLTFSGNNLIEDIDNKTDNLKKKMDKEQKKREVYLALLLRDRLQPYVDDDQNWEENIKKEIEGLLGSAFSSSILESISWTYRNVSSAFIAEVTTFWGLGATLPNMIASKRYIETNFGMAKSMYSAYKTLQKLSDDKAELSNLYKHNNNNNSCNDIPSSGLHQKIKNSTSFGTDNGPHTTTDNYFGVSTTGNVNNMHNNTTNINNSFSHNKYQPNSFNMEKKNDINKNVSQTDCTSSSSSNSNSNSSQTNLYNEENLEEKYNEAFKTILKNILSIVLWDVESTVRQAADKVIRDEGVDIQIRLKRARGLKRLGKIMHGLAKTKRDICESQNFDFKKVLEDIIEKSTLKAAQAAEEREKVGR</sequence>
<accession>A0A8C9GSK8</accession>
<dbReference type="SMART" id="SM00271">
    <property type="entry name" value="DnaJ"/>
    <property type="match status" value="1"/>
</dbReference>
<feature type="compositionally biased region" description="Polar residues" evidence="1">
    <location>
        <begin position="321"/>
        <end position="333"/>
    </location>
</feature>
<dbReference type="CDD" id="cd06257">
    <property type="entry name" value="DnaJ"/>
    <property type="match status" value="1"/>
</dbReference>
<dbReference type="InterPro" id="IPR001623">
    <property type="entry name" value="DnaJ_domain"/>
</dbReference>
<dbReference type="Ensembl" id="ENSPTET00000012699.1">
    <property type="protein sequence ID" value="ENSPTEP00000008318.1"/>
    <property type="gene ID" value="ENSPTEG00000009472.1"/>
</dbReference>
<evidence type="ECO:0000313" key="3">
    <source>
        <dbReference type="Ensembl" id="ENSPTEP00000008318.1"/>
    </source>
</evidence>
<proteinExistence type="predicted"/>
<feature type="compositionally biased region" description="Low complexity" evidence="1">
    <location>
        <begin position="351"/>
        <end position="366"/>
    </location>
</feature>
<keyword evidence="4" id="KW-1185">Reference proteome</keyword>
<dbReference type="PANTHER" id="PTHR44094:SF8">
    <property type="entry name" value="DNAJ HEAT SHOCK N-TERMINAL DOMAIN-CONTAINING PROTEIN-RELATED"/>
    <property type="match status" value="1"/>
</dbReference>
<feature type="compositionally biased region" description="Polar residues" evidence="1">
    <location>
        <begin position="281"/>
        <end position="303"/>
    </location>
</feature>
<dbReference type="PROSITE" id="PS50076">
    <property type="entry name" value="DNAJ_2"/>
    <property type="match status" value="1"/>
</dbReference>
<dbReference type="PANTHER" id="PTHR44094">
    <property type="entry name" value="DNAJ HEAT SHOCK N-TERMINAL DOMAIN-CONTAINING PROTEIN"/>
    <property type="match status" value="1"/>
</dbReference>
<dbReference type="Gene3D" id="1.10.287.110">
    <property type="entry name" value="DnaJ domain"/>
    <property type="match status" value="1"/>
</dbReference>
<dbReference type="InterPro" id="IPR026894">
    <property type="entry name" value="DnaJ_X"/>
</dbReference>
<feature type="domain" description="J" evidence="2">
    <location>
        <begin position="11"/>
        <end position="78"/>
    </location>
</feature>
<dbReference type="PROSITE" id="PS00636">
    <property type="entry name" value="DNAJ_1"/>
    <property type="match status" value="1"/>
</dbReference>
<feature type="compositionally biased region" description="Polar residues" evidence="1">
    <location>
        <begin position="341"/>
        <end position="350"/>
    </location>
</feature>
<evidence type="ECO:0000256" key="1">
    <source>
        <dbReference type="SAM" id="MobiDB-lite"/>
    </source>
</evidence>
<dbReference type="Pfam" id="PF14308">
    <property type="entry name" value="DnaJ-X"/>
    <property type="match status" value="1"/>
</dbReference>
<reference evidence="3" key="1">
    <citation type="submission" date="2025-08" db="UniProtKB">
        <authorList>
            <consortium name="Ensembl"/>
        </authorList>
    </citation>
    <scope>IDENTIFICATION</scope>
</reference>
<dbReference type="AlphaFoldDB" id="A0A8C9GSK8"/>
<dbReference type="SUPFAM" id="SSF46565">
    <property type="entry name" value="Chaperone J-domain"/>
    <property type="match status" value="1"/>
</dbReference>
<name>A0A8C9GSK8_9PRIM</name>